<protein>
    <submittedName>
        <fullName evidence="1">54S ribosomal protein L31, mitochondrial</fullName>
    </submittedName>
</protein>
<dbReference type="AlphaFoldDB" id="A0A1R1YL84"/>
<dbReference type="PANTHER" id="PTHR28271">
    <property type="entry name" value="54S RIBOSOMAL PROTEIN L31, MITOCHONDRIAL"/>
    <property type="match status" value="1"/>
</dbReference>
<dbReference type="InterPro" id="IPR016340">
    <property type="entry name" value="Ribosomal_mL60"/>
</dbReference>
<keyword evidence="1" id="KW-0689">Ribosomal protein</keyword>
<keyword evidence="1" id="KW-0687">Ribonucleoprotein</keyword>
<evidence type="ECO:0000313" key="1">
    <source>
        <dbReference type="EMBL" id="OMJ27662.1"/>
    </source>
</evidence>
<gene>
    <name evidence="1" type="ORF">AYI69_g2896</name>
</gene>
<comment type="caution">
    <text evidence="1">The sequence shown here is derived from an EMBL/GenBank/DDBJ whole genome shotgun (WGS) entry which is preliminary data.</text>
</comment>
<evidence type="ECO:0000313" key="2">
    <source>
        <dbReference type="Proteomes" id="UP000187429"/>
    </source>
</evidence>
<dbReference type="EMBL" id="LSSM01000892">
    <property type="protein sequence ID" value="OMJ27662.1"/>
    <property type="molecule type" value="Genomic_DNA"/>
</dbReference>
<reference evidence="2" key="1">
    <citation type="submission" date="2017-01" db="EMBL/GenBank/DDBJ databases">
        <authorList>
            <person name="Wang Y."/>
            <person name="White M."/>
            <person name="Kvist S."/>
            <person name="Moncalvo J.-M."/>
        </authorList>
    </citation>
    <scope>NUCLEOTIDE SEQUENCE [LARGE SCALE GENOMIC DNA]</scope>
    <source>
        <strain evidence="2">ID-206-W2</strain>
    </source>
</reference>
<dbReference type="Proteomes" id="UP000187429">
    <property type="component" value="Unassembled WGS sequence"/>
</dbReference>
<sequence>MFGAFKPSFAALGGRAWRIPFKLNKTRKANVRKRLAAVDEVVETLAASGVSFKKLDLAMALPKEHEMEPRDKYTTFSKTAKNYRKGVHKVPKFTKNFIPRFSPVGF</sequence>
<name>A0A1R1YL84_9FUNG</name>
<proteinExistence type="predicted"/>
<dbReference type="GO" id="GO:0005762">
    <property type="term" value="C:mitochondrial large ribosomal subunit"/>
    <property type="evidence" value="ECO:0007669"/>
    <property type="project" value="TreeGrafter"/>
</dbReference>
<dbReference type="OrthoDB" id="2332379at2759"/>
<keyword evidence="2" id="KW-1185">Reference proteome</keyword>
<dbReference type="Pfam" id="PF09784">
    <property type="entry name" value="L31"/>
    <property type="match status" value="1"/>
</dbReference>
<dbReference type="GO" id="GO:0003735">
    <property type="term" value="F:structural constituent of ribosome"/>
    <property type="evidence" value="ECO:0007669"/>
    <property type="project" value="TreeGrafter"/>
</dbReference>
<dbReference type="PANTHER" id="PTHR28271:SF1">
    <property type="entry name" value="LARGE RIBOSOMAL SUBUNIT PROTEIN ML60"/>
    <property type="match status" value="1"/>
</dbReference>
<accession>A0A1R1YL84</accession>
<organism evidence="1 2">
    <name type="scientific">Smittium culicis</name>
    <dbReference type="NCBI Taxonomy" id="133412"/>
    <lineage>
        <taxon>Eukaryota</taxon>
        <taxon>Fungi</taxon>
        <taxon>Fungi incertae sedis</taxon>
        <taxon>Zoopagomycota</taxon>
        <taxon>Kickxellomycotina</taxon>
        <taxon>Harpellomycetes</taxon>
        <taxon>Harpellales</taxon>
        <taxon>Legeriomycetaceae</taxon>
        <taxon>Smittium</taxon>
    </lineage>
</organism>